<dbReference type="InterPro" id="IPR015525">
    <property type="entry name" value="BRCA2"/>
</dbReference>
<feature type="region of interest" description="Disordered" evidence="6">
    <location>
        <begin position="1545"/>
        <end position="1569"/>
    </location>
</feature>
<keyword evidence="5" id="KW-0234">DNA repair</keyword>
<feature type="region of interest" description="Disordered" evidence="6">
    <location>
        <begin position="660"/>
        <end position="684"/>
    </location>
</feature>
<dbReference type="InterPro" id="IPR015205">
    <property type="entry name" value="Tower_dom"/>
</dbReference>
<evidence type="ECO:0000256" key="3">
    <source>
        <dbReference type="ARBA" id="ARBA00023125"/>
    </source>
</evidence>
<dbReference type="GO" id="GO:0005634">
    <property type="term" value="C:nucleus"/>
    <property type="evidence" value="ECO:0007669"/>
    <property type="project" value="TreeGrafter"/>
</dbReference>
<reference evidence="8" key="1">
    <citation type="submission" date="2021-04" db="EMBL/GenBank/DDBJ databases">
        <authorList>
            <consortium name="Molecular Ecology Group"/>
        </authorList>
    </citation>
    <scope>NUCLEOTIDE SEQUENCE</scope>
</reference>
<dbReference type="OrthoDB" id="21095at2759"/>
<evidence type="ECO:0000256" key="4">
    <source>
        <dbReference type="ARBA" id="ARBA00023172"/>
    </source>
</evidence>
<dbReference type="Pfam" id="PF09169">
    <property type="entry name" value="BRCA-2_helical"/>
    <property type="match status" value="1"/>
</dbReference>
<dbReference type="InterPro" id="IPR015187">
    <property type="entry name" value="BRCA2_OB_1"/>
</dbReference>
<keyword evidence="9" id="KW-1185">Reference proteome</keyword>
<dbReference type="InterPro" id="IPR002093">
    <property type="entry name" value="BRCA2_repeat"/>
</dbReference>
<dbReference type="GO" id="GO:0000724">
    <property type="term" value="P:double-strand break repair via homologous recombination"/>
    <property type="evidence" value="ECO:0007669"/>
    <property type="project" value="InterPro"/>
</dbReference>
<dbReference type="CDD" id="cd04493">
    <property type="entry name" value="BRCA2DBD_OB1"/>
    <property type="match status" value="1"/>
</dbReference>
<dbReference type="GO" id="GO:0006355">
    <property type="term" value="P:regulation of DNA-templated transcription"/>
    <property type="evidence" value="ECO:0007669"/>
    <property type="project" value="TreeGrafter"/>
</dbReference>
<dbReference type="Proteomes" id="UP000678393">
    <property type="component" value="Unassembled WGS sequence"/>
</dbReference>
<comment type="caution">
    <text evidence="8">The sequence shown here is derived from an EMBL/GenBank/DDBJ whole genome shotgun (WGS) entry which is preliminary data.</text>
</comment>
<evidence type="ECO:0000259" key="7">
    <source>
        <dbReference type="SMART" id="SM01341"/>
    </source>
</evidence>
<evidence type="ECO:0000256" key="1">
    <source>
        <dbReference type="ARBA" id="ARBA00022737"/>
    </source>
</evidence>
<evidence type="ECO:0000256" key="5">
    <source>
        <dbReference type="ARBA" id="ARBA00023204"/>
    </source>
</evidence>
<dbReference type="SUPFAM" id="SSF50249">
    <property type="entry name" value="Nucleic acid-binding proteins"/>
    <property type="match status" value="3"/>
</dbReference>
<dbReference type="EMBL" id="CAJHNH020001996">
    <property type="protein sequence ID" value="CAG5125235.1"/>
    <property type="molecule type" value="Genomic_DNA"/>
</dbReference>
<dbReference type="PROSITE" id="PS50138">
    <property type="entry name" value="BRCA2_REPEAT"/>
    <property type="match status" value="3"/>
</dbReference>
<dbReference type="InterPro" id="IPR036315">
    <property type="entry name" value="BRCA2_hlx_sf"/>
</dbReference>
<dbReference type="PANTHER" id="PTHR11289">
    <property type="entry name" value="BREAST CANCER TYPE 2 SUSCEPTIBILITY PROTEIN BRCA2"/>
    <property type="match status" value="1"/>
</dbReference>
<keyword evidence="3" id="KW-0238">DNA-binding</keyword>
<dbReference type="Pfam" id="PF09103">
    <property type="entry name" value="BRCA-2_OB1"/>
    <property type="match status" value="1"/>
</dbReference>
<feature type="domain" description="Tower" evidence="7">
    <location>
        <begin position="1018"/>
        <end position="1059"/>
    </location>
</feature>
<evidence type="ECO:0000313" key="8">
    <source>
        <dbReference type="EMBL" id="CAG5125235.1"/>
    </source>
</evidence>
<dbReference type="Pfam" id="PF21318">
    <property type="entry name" value="BRCA2DBD_OB2"/>
    <property type="match status" value="1"/>
</dbReference>
<protein>
    <recommendedName>
        <fullName evidence="7">Tower domain-containing protein</fullName>
    </recommendedName>
</protein>
<keyword evidence="4" id="KW-0233">DNA recombination</keyword>
<dbReference type="SUPFAM" id="SSF81872">
    <property type="entry name" value="BRCA2 helical domain"/>
    <property type="match status" value="1"/>
</dbReference>
<dbReference type="GO" id="GO:0003677">
    <property type="term" value="F:DNA binding"/>
    <property type="evidence" value="ECO:0007669"/>
    <property type="project" value="UniProtKB-KW"/>
</dbReference>
<gene>
    <name evidence="8" type="ORF">CUNI_LOCUS10793</name>
</gene>
<sequence>MRIRQPKYDQDRQELQRFPPFQTSQTVAWLKEDAFTRKSEAERWTQEGLSCIDVKKSKDCFKTILDVTRKPKESVAVDDKFVDDWEDDSSFQDLILVDGSTTRGAIDDDSPGSHAEVYRAMVEVSNRSVGFLKSPHLDSAGDPNTDLGAAAKGRGTVFPEHKQQSQDSHTDILVNTLEFGQKYPDENKPQITDRCSNFNRASYSTTGHQMELLESPKQTEDKKCVDSVESSWLMVNTSLKGVGNCVESCNSCSGISSAVQSDVSAPGLLQVAVAENASKKAGNSLKEFGAADDVKEAASKFSAAASICVLSVSETAGSVGDVKDPMEMSTFSVGFTTAGGSKVSVSDKALRHARSFLGEAGDVEDVKDGMPAFSGGFTTARGSKVSVSDKALQHARSFLGEAGDVEDVKDVMPAFSGGFTTARGSNVSVSDKALQHARSFLGEAGDVEDVKDVMPAFSGGFTTAWGHQEFHARLRLSRMIGNNIQASDRNNLEFDRRKTRGKSLSAVLSMPLKSVSGMTVSPAVLGNKFQPPYKKAKVHDDDSSYNSMATSSSGTITCSDSYSSTAASATSFTSSSSAAAPSKFSMGMCHKSNSAEPTALLETPNEQLLGPSNNSGRRLCSFREDSNWSKAFQGAAADLSNPSASTSSLKKASGVALGSQCSSTSHQPKLISDSASHGRTSHPSYPTLDLMLEESRMKQDAVIRKKQKGTIRPVCGRWLEFKKRKEALKTLKSLGLVPETGLAREELLSQGVSDSCLQVNSLNAGSFRFDLRRFYPCLDACILVGDGALLIPDKHGFCGAQEFYRALLTLDGVDPRLVDETWVQNHYRWIVWKLAAYEVCFPGSFAGRSLIPEMVMLQLKYRYDREIDLCHRSAIKKIVERDDTPCKRLILCVASVKQTLHGQFSVELTDGWYSIPAQLDDCLTQLVARKRIRPGDKIVSTGAELGGCADGCSPLELKEGTALKLNGNATRPAPWYSRLGYCFPPSALCVPLSSLSLSGGLASCVDVVFCRKYPVLYMEKLQDGSSVFRTAEEEDKARQKHEDWLQMEGEKIYMSLQKELENDTRAGRPGRGRTGQKDIKSLWSGQDVAAALEDALNPEELQQSLSCSQMERLMTYRQAEVERRQQEINRKLQEVMTEACKPRHVTSVVKFKVRGCCRRDVDSRSSCHLVVWRPGSEWMEVEEGKRYKLFNVSVTPGRGRSEQGKVVLTATRQTRIQACPISDNLLDIVYNRRDAWTVRELLSGQPFEDEFDFIGVVIQVVAPAKSTGPTCVFAADKNREILCIRFWTTSLMTTLQPGQCFVASSLNLARGLQNSGSRPGLVSADARSDVTSVSTSARCARKYSDLFAQVTSISKTKGFLSDLQRKLQVHGYSTDSGHNGHLMSRHQDYHEDFPPEIVDKIFAPMSQETLATGRQATLVDMWKQQPSANQQNLATCGGLLQPSYESGKGLQSSDRGAVCSSAIVTASTAVTNSILNTKQTICDEQPVLNRGGDISSESVQGDIRWEKNPSLKRKHEDEALDTMSKRKSILRTKMSKLLAYERPSKLAPLPCGNSPASKKEYKSPIAKKL</sequence>
<dbReference type="Pfam" id="PF00634">
    <property type="entry name" value="BRCA2"/>
    <property type="match status" value="3"/>
</dbReference>
<accession>A0A8S3ZBK5</accession>
<proteinExistence type="predicted"/>
<name>A0A8S3ZBK5_9EUPU</name>
<dbReference type="PANTHER" id="PTHR11289:SF0">
    <property type="entry name" value="BREAST CANCER TYPE 2 SUSCEPTIBILITY PROTEIN"/>
    <property type="match status" value="1"/>
</dbReference>
<dbReference type="SUPFAM" id="SSF81878">
    <property type="entry name" value="BRCA2 tower domain"/>
    <property type="match status" value="1"/>
</dbReference>
<keyword evidence="1" id="KW-0677">Repeat</keyword>
<keyword evidence="2" id="KW-0227">DNA damage</keyword>
<evidence type="ECO:0000256" key="6">
    <source>
        <dbReference type="SAM" id="MobiDB-lite"/>
    </source>
</evidence>
<organism evidence="8 9">
    <name type="scientific">Candidula unifasciata</name>
    <dbReference type="NCBI Taxonomy" id="100452"/>
    <lineage>
        <taxon>Eukaryota</taxon>
        <taxon>Metazoa</taxon>
        <taxon>Spiralia</taxon>
        <taxon>Lophotrochozoa</taxon>
        <taxon>Mollusca</taxon>
        <taxon>Gastropoda</taxon>
        <taxon>Heterobranchia</taxon>
        <taxon>Euthyneura</taxon>
        <taxon>Panpulmonata</taxon>
        <taxon>Eupulmonata</taxon>
        <taxon>Stylommatophora</taxon>
        <taxon>Helicina</taxon>
        <taxon>Helicoidea</taxon>
        <taxon>Geomitridae</taxon>
        <taxon>Candidula</taxon>
    </lineage>
</organism>
<dbReference type="InterPro" id="IPR012340">
    <property type="entry name" value="NA-bd_OB-fold"/>
</dbReference>
<dbReference type="InterPro" id="IPR015252">
    <property type="entry name" value="BRCA2_hlx"/>
</dbReference>
<dbReference type="SMART" id="SM01341">
    <property type="entry name" value="Tower"/>
    <property type="match status" value="1"/>
</dbReference>
<evidence type="ECO:0000256" key="2">
    <source>
        <dbReference type="ARBA" id="ARBA00022763"/>
    </source>
</evidence>
<dbReference type="Gene3D" id="2.40.50.140">
    <property type="entry name" value="Nucleic acid-binding proteins"/>
    <property type="match status" value="4"/>
</dbReference>
<evidence type="ECO:0000313" key="9">
    <source>
        <dbReference type="Proteomes" id="UP000678393"/>
    </source>
</evidence>